<dbReference type="RefSeq" id="WP_112375904.1">
    <property type="nucleotide sequence ID" value="NZ_CP069793.1"/>
</dbReference>
<keyword evidence="2" id="KW-0560">Oxidoreductase</keyword>
<sequence>MKRRKFIVQTGLAGSGLIFSAAAPNILVRTIKEHSMVKPDNLSKHRRFRSNNKAGFGGVALGNGFQQNADLECLQAVEAAWNAGIRLFDTSPWYGLGISERRMGLFLKDQPRDSFTLSTKVGRLLEPKEDFTMEQLLWKGKMNFRYQYDYSAAGVRKSVEDSLQRMGLSSIDIVYIHDLSPDNGDMKDSYGSYFEQAAKGAMPELTKMREEGIIKGWGLGVNTIEPILQTLDMADPDIFLSACQYSLIKHDDDLNKVFPKIAERGLSIVVGAPLCAGFLSGRDRYLYDGTFPAGVKEKLNALQRVADDHAVDLRTAALQFAAAPDEVSGVIPGAHTVKQAIQNAESFKTKISADFWEELKHEKLIAANAPVPKA</sequence>
<dbReference type="Pfam" id="PF00248">
    <property type="entry name" value="Aldo_ket_red"/>
    <property type="match status" value="1"/>
</dbReference>
<dbReference type="EC" id="1.1.1.122" evidence="2"/>
<dbReference type="EMBL" id="UAUU01000011">
    <property type="protein sequence ID" value="SPZ92464.1"/>
    <property type="molecule type" value="Genomic_DNA"/>
</dbReference>
<protein>
    <submittedName>
        <fullName evidence="2">D-threo-aldose 1-dehydrogenase</fullName>
        <ecNumber evidence="2">1.1.1.122</ecNumber>
    </submittedName>
</protein>
<accession>A0A2X2JFD7</accession>
<dbReference type="AlphaFoldDB" id="A0A2X2JFD7"/>
<dbReference type="GO" id="GO:0047834">
    <property type="term" value="F:D-threo-aldose 1-dehydrogenase activity"/>
    <property type="evidence" value="ECO:0007669"/>
    <property type="project" value="UniProtKB-EC"/>
</dbReference>
<evidence type="ECO:0000313" key="3">
    <source>
        <dbReference type="Proteomes" id="UP000251241"/>
    </source>
</evidence>
<dbReference type="Gene3D" id="3.20.20.100">
    <property type="entry name" value="NADP-dependent oxidoreductase domain"/>
    <property type="match status" value="1"/>
</dbReference>
<dbReference type="InterPro" id="IPR023210">
    <property type="entry name" value="NADP_OxRdtase_dom"/>
</dbReference>
<feature type="domain" description="NADP-dependent oxidoreductase" evidence="1">
    <location>
        <begin position="55"/>
        <end position="360"/>
    </location>
</feature>
<dbReference type="SUPFAM" id="SSF51430">
    <property type="entry name" value="NAD(P)-linked oxidoreductase"/>
    <property type="match status" value="1"/>
</dbReference>
<dbReference type="InterPro" id="IPR020471">
    <property type="entry name" value="AKR"/>
</dbReference>
<dbReference type="Proteomes" id="UP000251241">
    <property type="component" value="Unassembled WGS sequence"/>
</dbReference>
<dbReference type="PANTHER" id="PTHR42686">
    <property type="entry name" value="GH17980P-RELATED"/>
    <property type="match status" value="1"/>
</dbReference>
<dbReference type="InterPro" id="IPR036812">
    <property type="entry name" value="NAD(P)_OxRdtase_dom_sf"/>
</dbReference>
<proteinExistence type="predicted"/>
<gene>
    <name evidence="2" type="primary">fdh</name>
    <name evidence="2" type="ORF">NCTC11343_04512</name>
</gene>
<reference evidence="2 3" key="1">
    <citation type="submission" date="2018-06" db="EMBL/GenBank/DDBJ databases">
        <authorList>
            <consortium name="Pathogen Informatics"/>
            <person name="Doyle S."/>
        </authorList>
    </citation>
    <scope>NUCLEOTIDE SEQUENCE [LARGE SCALE GENOMIC DNA]</scope>
    <source>
        <strain evidence="2 3">NCTC11343</strain>
    </source>
</reference>
<evidence type="ECO:0000259" key="1">
    <source>
        <dbReference type="Pfam" id="PF00248"/>
    </source>
</evidence>
<organism evidence="2 3">
    <name type="scientific">Sphingobacterium multivorum</name>
    <dbReference type="NCBI Taxonomy" id="28454"/>
    <lineage>
        <taxon>Bacteria</taxon>
        <taxon>Pseudomonadati</taxon>
        <taxon>Bacteroidota</taxon>
        <taxon>Sphingobacteriia</taxon>
        <taxon>Sphingobacteriales</taxon>
        <taxon>Sphingobacteriaceae</taxon>
        <taxon>Sphingobacterium</taxon>
    </lineage>
</organism>
<evidence type="ECO:0000313" key="2">
    <source>
        <dbReference type="EMBL" id="SPZ92464.1"/>
    </source>
</evidence>
<dbReference type="PANTHER" id="PTHR42686:SF1">
    <property type="entry name" value="GH17980P-RELATED"/>
    <property type="match status" value="1"/>
</dbReference>
<dbReference type="CDD" id="cd19152">
    <property type="entry name" value="AKR_AKR15A"/>
    <property type="match status" value="1"/>
</dbReference>
<dbReference type="GeneID" id="97179452"/>
<dbReference type="GO" id="GO:0005829">
    <property type="term" value="C:cytosol"/>
    <property type="evidence" value="ECO:0007669"/>
    <property type="project" value="TreeGrafter"/>
</dbReference>
<name>A0A2X2JFD7_SPHMU</name>